<sequence length="668" mass="78387">MTELNDSIAVKDMISAASPVIKALVEIFVKPKLEGFRKKYPSVDLTKTYIPTEEHFQEYYHRTYKKLAVINTLVFNNSQRFLKEIYLPLTLSSTNDEKIKYQINYYPQKLCHEYGNILITDTAGMGKSTLMKRIFIDIVDQNIGIPIIIELRRLNKDKTIITEIQEQLNSINKDFDSELLLELLSEGGFIIILDGYDEISLTDREAVTSDLQDFIAKASNNEFFITSRPEKALLSFGNFQEFRINPLNKKEAFELLRKYDHQGSVSALLIKKLQEQEMSNIEEFLTNPLLVSLLFTAFEHKQAIPFKKYLFYRQVYDANFESHDLTKGDSYTHDKYSKLEIDDFHRVLRHLGFSCFKLQKIEFSKDEILKLITDSKEFCAGLNFNESDFLEDLLRTVPLFAQDGNYYRWAHKSLQEYFAAQFIYLDSKEKQNSILDKLYNHSNIEKFINVIDLYYDMDYKTFRNRIERSLLSEFKEFVENNYNHKYTDVLEESVIERKEISFFTNSFLFKATQKDKKHPFEAGKIGKMLKSFSKKNELDEGGFNGILVRPPLFEFIYAIHYQNSKTTLLSLLARKKSNYIKGANHSDIENKTMELHYVFEKEYYPEKINDDIKNPFNTKENFKNISEFLQATKLNSYIIDYGKGLTFLEKIEKSIANEEADDFLVGDM</sequence>
<accession>A0ABS5WF33</accession>
<feature type="domain" description="NACHT" evidence="1">
    <location>
        <begin position="115"/>
        <end position="229"/>
    </location>
</feature>
<name>A0ABS5WF33_9FLAO</name>
<comment type="caution">
    <text evidence="2">The sequence shown here is derived from an EMBL/GenBank/DDBJ whole genome shotgun (WGS) entry which is preliminary data.</text>
</comment>
<reference evidence="3" key="1">
    <citation type="submission" date="2023-07" db="EMBL/GenBank/DDBJ databases">
        <title>Zobellia barbeyronii sp. nov., a new marine flavobacterium, isolated from green and red algae.</title>
        <authorList>
            <person name="Nedashkovskaya O.I."/>
            <person name="Otstavnykh N."/>
            <person name="Zhukova N."/>
            <person name="Guzev K."/>
            <person name="Chausova V."/>
            <person name="Tekutyeva L."/>
            <person name="Mikhailov V."/>
            <person name="Isaeva M."/>
        </authorList>
    </citation>
    <scope>NUCLEOTIDE SEQUENCE [LARGE SCALE GENOMIC DNA]</scope>
    <source>
        <strain evidence="3">KMM 6746</strain>
    </source>
</reference>
<dbReference type="EMBL" id="JACATN010000003">
    <property type="protein sequence ID" value="MBT2161470.1"/>
    <property type="molecule type" value="Genomic_DNA"/>
</dbReference>
<evidence type="ECO:0000313" key="3">
    <source>
        <dbReference type="Proteomes" id="UP000740413"/>
    </source>
</evidence>
<dbReference type="PANTHER" id="PTHR46844:SF1">
    <property type="entry name" value="SLR5058 PROTEIN"/>
    <property type="match status" value="1"/>
</dbReference>
<organism evidence="2 3">
    <name type="scientific">Zobellia barbeyronii</name>
    <dbReference type="NCBI Taxonomy" id="2748009"/>
    <lineage>
        <taxon>Bacteria</taxon>
        <taxon>Pseudomonadati</taxon>
        <taxon>Bacteroidota</taxon>
        <taxon>Flavobacteriia</taxon>
        <taxon>Flavobacteriales</taxon>
        <taxon>Flavobacteriaceae</taxon>
        <taxon>Zobellia</taxon>
    </lineage>
</organism>
<dbReference type="InterPro" id="IPR055036">
    <property type="entry name" value="SNaCT5"/>
</dbReference>
<dbReference type="RefSeq" id="WP_214611636.1">
    <property type="nucleotide sequence ID" value="NZ_JACATN010000003.1"/>
</dbReference>
<protein>
    <submittedName>
        <fullName evidence="2">NACHT domain-containing protein</fullName>
    </submittedName>
</protein>
<evidence type="ECO:0000259" key="1">
    <source>
        <dbReference type="PROSITE" id="PS50837"/>
    </source>
</evidence>
<dbReference type="PANTHER" id="PTHR46844">
    <property type="entry name" value="SLR5058 PROTEIN"/>
    <property type="match status" value="1"/>
</dbReference>
<dbReference type="Pfam" id="PF05729">
    <property type="entry name" value="NACHT"/>
    <property type="match status" value="1"/>
</dbReference>
<evidence type="ECO:0000313" key="2">
    <source>
        <dbReference type="EMBL" id="MBT2161470.1"/>
    </source>
</evidence>
<dbReference type="Proteomes" id="UP000740413">
    <property type="component" value="Unassembled WGS sequence"/>
</dbReference>
<proteinExistence type="predicted"/>
<dbReference type="InterPro" id="IPR007111">
    <property type="entry name" value="NACHT_NTPase"/>
</dbReference>
<gene>
    <name evidence="2" type="ORF">HW347_09345</name>
</gene>
<dbReference type="Gene3D" id="3.40.50.300">
    <property type="entry name" value="P-loop containing nucleotide triphosphate hydrolases"/>
    <property type="match status" value="1"/>
</dbReference>
<dbReference type="InterPro" id="IPR027417">
    <property type="entry name" value="P-loop_NTPase"/>
</dbReference>
<dbReference type="PROSITE" id="PS50837">
    <property type="entry name" value="NACHT"/>
    <property type="match status" value="1"/>
</dbReference>
<dbReference type="SUPFAM" id="SSF52540">
    <property type="entry name" value="P-loop containing nucleoside triphosphate hydrolases"/>
    <property type="match status" value="1"/>
</dbReference>
<dbReference type="Pfam" id="PF22711">
    <property type="entry name" value="SNaCT5"/>
    <property type="match status" value="1"/>
</dbReference>
<keyword evidence="3" id="KW-1185">Reference proteome</keyword>